<keyword evidence="3" id="KW-0813">Transport</keyword>
<evidence type="ECO:0000256" key="7">
    <source>
        <dbReference type="ARBA" id="ARBA00022989"/>
    </source>
</evidence>
<dbReference type="SUPFAM" id="SSF49899">
    <property type="entry name" value="Concanavalin A-like lectins/glucanases"/>
    <property type="match status" value="1"/>
</dbReference>
<dbReference type="InterPro" id="IPR038050">
    <property type="entry name" value="Neuro_actylchol_rec"/>
</dbReference>
<dbReference type="RefSeq" id="XP_018012684.1">
    <property type="nucleotide sequence ID" value="XM_018157195.2"/>
</dbReference>
<dbReference type="OrthoDB" id="7357196at2759"/>
<accession>A0A8B7NGD6</accession>
<evidence type="ECO:0000256" key="6">
    <source>
        <dbReference type="ARBA" id="ARBA00022729"/>
    </source>
</evidence>
<evidence type="ECO:0000256" key="14">
    <source>
        <dbReference type="SAM" id="Phobius"/>
    </source>
</evidence>
<dbReference type="Pfam" id="PF02931">
    <property type="entry name" value="Neur_chan_LBD"/>
    <property type="match status" value="1"/>
</dbReference>
<dbReference type="Gene3D" id="2.60.120.200">
    <property type="match status" value="1"/>
</dbReference>
<dbReference type="PROSITE" id="PS51828">
    <property type="entry name" value="PTX_2"/>
    <property type="match status" value="1"/>
</dbReference>
<feature type="transmembrane region" description="Helical" evidence="14">
    <location>
        <begin position="647"/>
        <end position="667"/>
    </location>
</feature>
<dbReference type="GO" id="GO:0004888">
    <property type="term" value="F:transmembrane signaling receptor activity"/>
    <property type="evidence" value="ECO:0007669"/>
    <property type="project" value="InterPro"/>
</dbReference>
<comment type="caution">
    <text evidence="13">Lacks conserved residue(s) required for the propagation of feature annotation.</text>
</comment>
<dbReference type="InterPro" id="IPR036055">
    <property type="entry name" value="LDL_receptor-like_sf"/>
</dbReference>
<dbReference type="PRINTS" id="PR00253">
    <property type="entry name" value="GABAARECEPTR"/>
</dbReference>
<dbReference type="RefSeq" id="XP_047740727.1">
    <property type="nucleotide sequence ID" value="XM_047884771.1"/>
</dbReference>
<dbReference type="Pfam" id="PF00354">
    <property type="entry name" value="Pentaxin"/>
    <property type="match status" value="1"/>
</dbReference>
<dbReference type="SUPFAM" id="SSF90112">
    <property type="entry name" value="Neurotransmitter-gated ion-channel transmembrane pore"/>
    <property type="match status" value="1"/>
</dbReference>
<keyword evidence="8" id="KW-0406">Ion transport</keyword>
<dbReference type="SMART" id="SM00192">
    <property type="entry name" value="LDLa"/>
    <property type="match status" value="1"/>
</dbReference>
<dbReference type="InterPro" id="IPR036734">
    <property type="entry name" value="Neur_chan_lig-bd_sf"/>
</dbReference>
<dbReference type="GO" id="GO:0005230">
    <property type="term" value="F:extracellular ligand-gated monoatomic ion channel activity"/>
    <property type="evidence" value="ECO:0007669"/>
    <property type="project" value="InterPro"/>
</dbReference>
<feature type="disulfide bond" evidence="12">
    <location>
        <begin position="327"/>
        <end position="345"/>
    </location>
</feature>
<evidence type="ECO:0000256" key="2">
    <source>
        <dbReference type="ARBA" id="ARBA00004236"/>
    </source>
</evidence>
<dbReference type="PANTHER" id="PTHR18945">
    <property type="entry name" value="NEUROTRANSMITTER GATED ION CHANNEL"/>
    <property type="match status" value="1"/>
</dbReference>
<dbReference type="Gene3D" id="2.70.170.10">
    <property type="entry name" value="Neurotransmitter-gated ion-channel ligand-binding domain"/>
    <property type="match status" value="1"/>
</dbReference>
<evidence type="ECO:0000256" key="1">
    <source>
        <dbReference type="ARBA" id="ARBA00004141"/>
    </source>
</evidence>
<keyword evidence="6" id="KW-0732">Signal</keyword>
<dbReference type="CDD" id="cd00037">
    <property type="entry name" value="CLECT"/>
    <property type="match status" value="1"/>
</dbReference>
<keyword evidence="10 12" id="KW-1015">Disulfide bond</keyword>
<dbReference type="InterPro" id="IPR006201">
    <property type="entry name" value="Neur_channel"/>
</dbReference>
<dbReference type="SUPFAM" id="SSF63712">
    <property type="entry name" value="Nicotinic receptor ligand binding domain-like"/>
    <property type="match status" value="1"/>
</dbReference>
<evidence type="ECO:0000256" key="4">
    <source>
        <dbReference type="ARBA" id="ARBA00022475"/>
    </source>
</evidence>
<keyword evidence="4" id="KW-1003">Cell membrane</keyword>
<dbReference type="InterPro" id="IPR002172">
    <property type="entry name" value="LDrepeatLR_classA_rpt"/>
</dbReference>
<dbReference type="OMA" id="ENINTRE"/>
<dbReference type="InterPro" id="IPR001759">
    <property type="entry name" value="PTX_dom"/>
</dbReference>
<gene>
    <name evidence="17 18" type="primary">LOC108669786</name>
</gene>
<evidence type="ECO:0000313" key="18">
    <source>
        <dbReference type="RefSeq" id="XP_047740727.1"/>
    </source>
</evidence>
<comment type="subcellular location">
    <subcellularLocation>
        <location evidence="2">Cell membrane</location>
    </subcellularLocation>
    <subcellularLocation>
        <location evidence="1">Membrane</location>
        <topology evidence="1">Multi-pass membrane protein</topology>
    </subcellularLocation>
</comment>
<dbReference type="PROSITE" id="PS01209">
    <property type="entry name" value="LDLRA_1"/>
    <property type="match status" value="1"/>
</dbReference>
<dbReference type="GeneID" id="108669786"/>
<keyword evidence="16" id="KW-1185">Reference proteome</keyword>
<dbReference type="PROSITE" id="PS00236">
    <property type="entry name" value="NEUROTR_ION_CHANNEL"/>
    <property type="match status" value="1"/>
</dbReference>
<dbReference type="InterPro" id="IPR016187">
    <property type="entry name" value="CTDL_fold"/>
</dbReference>
<dbReference type="InterPro" id="IPR006028">
    <property type="entry name" value="GABAA/Glycine_rcpt"/>
</dbReference>
<evidence type="ECO:0000256" key="8">
    <source>
        <dbReference type="ARBA" id="ARBA00023065"/>
    </source>
</evidence>
<dbReference type="InterPro" id="IPR036719">
    <property type="entry name" value="Neuro-gated_channel_TM_sf"/>
</dbReference>
<dbReference type="InterPro" id="IPR001304">
    <property type="entry name" value="C-type_lectin-like"/>
</dbReference>
<proteinExistence type="predicted"/>
<keyword evidence="5 14" id="KW-0812">Transmembrane</keyword>
<dbReference type="InterPro" id="IPR016186">
    <property type="entry name" value="C-type_lectin-like/link_sf"/>
</dbReference>
<evidence type="ECO:0000256" key="11">
    <source>
        <dbReference type="ARBA" id="ARBA00023303"/>
    </source>
</evidence>
<dbReference type="Gene3D" id="1.20.58.390">
    <property type="entry name" value="Neurotransmitter-gated ion-channel transmembrane domain"/>
    <property type="match status" value="1"/>
</dbReference>
<dbReference type="InterPro" id="IPR006202">
    <property type="entry name" value="Neur_chan_lig-bd"/>
</dbReference>
<evidence type="ECO:0000313" key="16">
    <source>
        <dbReference type="Proteomes" id="UP000694843"/>
    </source>
</evidence>
<dbReference type="KEGG" id="hazt:108669786"/>
<evidence type="ECO:0000313" key="17">
    <source>
        <dbReference type="RefSeq" id="XP_018012684.1"/>
    </source>
</evidence>
<evidence type="ECO:0000256" key="13">
    <source>
        <dbReference type="PROSITE-ProRule" id="PRU01172"/>
    </source>
</evidence>
<evidence type="ECO:0000256" key="10">
    <source>
        <dbReference type="ARBA" id="ARBA00023157"/>
    </source>
</evidence>
<evidence type="ECO:0000256" key="3">
    <source>
        <dbReference type="ARBA" id="ARBA00022448"/>
    </source>
</evidence>
<dbReference type="CDD" id="cd00112">
    <property type="entry name" value="LDLa"/>
    <property type="match status" value="1"/>
</dbReference>
<dbReference type="InterPro" id="IPR013320">
    <property type="entry name" value="ConA-like_dom_sf"/>
</dbReference>
<sequence>MKILDAKIDTAHGKMPLNGIFIVGQEQDLLGGGFNADESFHGKMALLNIWNYSIDPKQMKDMRECRSIGNGNVFSLQKDAIDKFEVLESYVPLTEFCSVENKYWVLNGPNTFYESGRICDAFGGFLFTPNTQKALTQLYDLTSASNYACNSLTVYVGITDEEEEGTWRNTKDGTIFEENLFLNGEPNDGRDYNCAILSSKEAALIDYNCSEAWPNCAPCMTHRTLRLRGLCFNSETESFMNLRGYVNESIYICGYYGINIHNMLGTSEWHLFDSNLQQNIAEITLPPGETYPIGRKMWSIVSKTCDHREGSLIALSISACSGDEYACDNAECIPRAQLCDGAANCADLSDENNCNILGIPEGYSIIRSPGREFGDVGPIFVSIHVDVLRFFEIDDKRNLIGLEIKIEMKWRDRRLVYYNLGDKMEDNELPQGDLERIWTPTLVFPSAHKGFINHIYDEVHVVKNGTRKQDDFNSIHTNFEYAGASAFLVLHKHLSGKFACSFNVFRYPFDKHHCDVLIHLGLSSERLVTFNNDSLSLTYAGTQQLVRFSVEKMTAQAIRVKRNTTFYSGIKIDIFLAREPSVVMLTLFLPTVLLACIGYCTLFVKVKYLEVRLSVALTTLLVLYTLFDQTSGDLPSTSYLKMVDIWLFAVITLLFVIIIFHVFIEYLDQEQYSNEFILWLRRKNAMGINKVNGMKSEYQVMEKNHDLPEKIMKIMRVYCVPILLLAFNMTFWIYWFI</sequence>
<protein>
    <submittedName>
        <fullName evidence="17 18">Uncharacterized protein LOC108669786</fullName>
    </submittedName>
</protein>
<keyword evidence="11" id="KW-0407">Ion channel</keyword>
<evidence type="ECO:0000256" key="5">
    <source>
        <dbReference type="ARBA" id="ARBA00022692"/>
    </source>
</evidence>
<keyword evidence="9 14" id="KW-0472">Membrane</keyword>
<feature type="transmembrane region" description="Helical" evidence="14">
    <location>
        <begin position="582"/>
        <end position="604"/>
    </location>
</feature>
<dbReference type="Gene3D" id="3.10.100.10">
    <property type="entry name" value="Mannose-Binding Protein A, subunit A"/>
    <property type="match status" value="1"/>
</dbReference>
<dbReference type="GO" id="GO:0005886">
    <property type="term" value="C:plasma membrane"/>
    <property type="evidence" value="ECO:0007669"/>
    <property type="project" value="UniProtKB-SubCell"/>
</dbReference>
<feature type="disulfide bond" evidence="12">
    <location>
        <begin position="320"/>
        <end position="332"/>
    </location>
</feature>
<feature type="domain" description="Pentraxin (PTX)" evidence="15">
    <location>
        <begin position="1"/>
        <end position="97"/>
    </location>
</feature>
<feature type="transmembrane region" description="Helical" evidence="14">
    <location>
        <begin position="717"/>
        <end position="735"/>
    </location>
</feature>
<evidence type="ECO:0000256" key="12">
    <source>
        <dbReference type="PROSITE-ProRule" id="PRU00124"/>
    </source>
</evidence>
<keyword evidence="7 14" id="KW-1133">Transmembrane helix</keyword>
<dbReference type="PROSITE" id="PS50068">
    <property type="entry name" value="LDLRA_2"/>
    <property type="match status" value="1"/>
</dbReference>
<dbReference type="Gene3D" id="4.10.400.10">
    <property type="entry name" value="Low-density Lipoprotein Receptor"/>
    <property type="match status" value="1"/>
</dbReference>
<feature type="disulfide bond" evidence="12">
    <location>
        <begin position="339"/>
        <end position="354"/>
    </location>
</feature>
<name>A0A8B7NGD6_HYAAZ</name>
<dbReference type="AlphaFoldDB" id="A0A8B7NGD6"/>
<dbReference type="Pfam" id="PF00057">
    <property type="entry name" value="Ldl_recept_a"/>
    <property type="match status" value="1"/>
</dbReference>
<evidence type="ECO:0000259" key="15">
    <source>
        <dbReference type="PROSITE" id="PS51828"/>
    </source>
</evidence>
<dbReference type="InterPro" id="IPR023415">
    <property type="entry name" value="LDLR_class-A_CS"/>
</dbReference>
<dbReference type="SUPFAM" id="SSF56436">
    <property type="entry name" value="C-type lectin-like"/>
    <property type="match status" value="1"/>
</dbReference>
<feature type="transmembrane region" description="Helical" evidence="14">
    <location>
        <begin position="611"/>
        <end position="627"/>
    </location>
</feature>
<dbReference type="Pfam" id="PF00059">
    <property type="entry name" value="Lectin_C"/>
    <property type="match status" value="1"/>
</dbReference>
<dbReference type="Proteomes" id="UP000694843">
    <property type="component" value="Unplaced"/>
</dbReference>
<organism evidence="16 17">
    <name type="scientific">Hyalella azteca</name>
    <name type="common">Amphipod</name>
    <dbReference type="NCBI Taxonomy" id="294128"/>
    <lineage>
        <taxon>Eukaryota</taxon>
        <taxon>Metazoa</taxon>
        <taxon>Ecdysozoa</taxon>
        <taxon>Arthropoda</taxon>
        <taxon>Crustacea</taxon>
        <taxon>Multicrustacea</taxon>
        <taxon>Malacostraca</taxon>
        <taxon>Eumalacostraca</taxon>
        <taxon>Peracarida</taxon>
        <taxon>Amphipoda</taxon>
        <taxon>Senticaudata</taxon>
        <taxon>Talitrida</taxon>
        <taxon>Talitroidea</taxon>
        <taxon>Hyalellidae</taxon>
        <taxon>Hyalella</taxon>
    </lineage>
</organism>
<dbReference type="InterPro" id="IPR018000">
    <property type="entry name" value="Neurotransmitter_ion_chnl_CS"/>
</dbReference>
<evidence type="ECO:0000256" key="9">
    <source>
        <dbReference type="ARBA" id="ARBA00023136"/>
    </source>
</evidence>
<reference evidence="17 18" key="1">
    <citation type="submission" date="2025-04" db="UniProtKB">
        <authorList>
            <consortium name="RefSeq"/>
        </authorList>
    </citation>
    <scope>IDENTIFICATION</scope>
    <source>
        <tissue evidence="17 18">Whole organism</tissue>
    </source>
</reference>
<dbReference type="SUPFAM" id="SSF57424">
    <property type="entry name" value="LDL receptor-like module"/>
    <property type="match status" value="1"/>
</dbReference>